<evidence type="ECO:0000313" key="11">
    <source>
        <dbReference type="EMBL" id="NVO78385.1"/>
    </source>
</evidence>
<accession>A0A850QLG2</accession>
<dbReference type="PANTHER" id="PTHR38042:SF1">
    <property type="entry name" value="UROPORPHYRINOGEN-III SYNTHASE, CHLOROPLASTIC"/>
    <property type="match status" value="1"/>
</dbReference>
<evidence type="ECO:0000256" key="2">
    <source>
        <dbReference type="ARBA" id="ARBA00008133"/>
    </source>
</evidence>
<evidence type="ECO:0000256" key="8">
    <source>
        <dbReference type="ARBA" id="ARBA00048617"/>
    </source>
</evidence>
<dbReference type="EMBL" id="JABXYJ010000005">
    <property type="protein sequence ID" value="NVO78385.1"/>
    <property type="molecule type" value="Genomic_DNA"/>
</dbReference>
<evidence type="ECO:0000256" key="9">
    <source>
        <dbReference type="RuleBase" id="RU366031"/>
    </source>
</evidence>
<keyword evidence="5 9" id="KW-0627">Porphyrin biosynthesis</keyword>
<comment type="function">
    <text evidence="6 9">Catalyzes cyclization of the linear tetrapyrrole, hydroxymethylbilane, to the macrocyclic uroporphyrinogen III.</text>
</comment>
<feature type="domain" description="Tetrapyrrole biosynthesis uroporphyrinogen III synthase" evidence="10">
    <location>
        <begin position="17"/>
        <end position="239"/>
    </location>
</feature>
<dbReference type="CDD" id="cd06578">
    <property type="entry name" value="HemD"/>
    <property type="match status" value="1"/>
</dbReference>
<dbReference type="SUPFAM" id="SSF69618">
    <property type="entry name" value="HemD-like"/>
    <property type="match status" value="1"/>
</dbReference>
<evidence type="ECO:0000313" key="12">
    <source>
        <dbReference type="Proteomes" id="UP000588051"/>
    </source>
</evidence>
<evidence type="ECO:0000256" key="1">
    <source>
        <dbReference type="ARBA" id="ARBA00004772"/>
    </source>
</evidence>
<proteinExistence type="inferred from homology"/>
<evidence type="ECO:0000256" key="6">
    <source>
        <dbReference type="ARBA" id="ARBA00037589"/>
    </source>
</evidence>
<dbReference type="InterPro" id="IPR003754">
    <property type="entry name" value="4pyrrol_synth_uPrphyn_synth"/>
</dbReference>
<comment type="similarity">
    <text evidence="2 9">Belongs to the uroporphyrinogen-III synthase family.</text>
</comment>
<dbReference type="Pfam" id="PF02602">
    <property type="entry name" value="HEM4"/>
    <property type="match status" value="1"/>
</dbReference>
<dbReference type="Gene3D" id="3.40.50.10090">
    <property type="match status" value="2"/>
</dbReference>
<dbReference type="GO" id="GO:0006780">
    <property type="term" value="P:uroporphyrinogen III biosynthetic process"/>
    <property type="evidence" value="ECO:0007669"/>
    <property type="project" value="UniProtKB-UniRule"/>
</dbReference>
<name>A0A850QLG2_9BURK</name>
<evidence type="ECO:0000259" key="10">
    <source>
        <dbReference type="Pfam" id="PF02602"/>
    </source>
</evidence>
<keyword evidence="4 9" id="KW-0456">Lyase</keyword>
<evidence type="ECO:0000256" key="7">
    <source>
        <dbReference type="ARBA" id="ARBA00040167"/>
    </source>
</evidence>
<sequence length="257" mass="28678">MSRRPVIITRPRIQAFEFAEKLKRLQRQAVVFPLLDIRPLTDQSEIIRTVGLLTKFDLVAFVSPNAIDCFFPHVAAWPAALPIAVVGEGSRRALEKHGLNHQNADIRKPGNSDRTDSETLMAEMDTVSLAGQKVLVVRGSRGREFLADAFRKYGADVVQLVAYSSSEPEFSVECEDQLRHLLSMDSDWVITSSEAVRTLMRWTEKLDCGKYVLKMQHQNLIVSHARIAETATALGFRNITLTGTGDENVLVALQSCV</sequence>
<dbReference type="UniPathway" id="UPA00251">
    <property type="reaction ID" value="UER00320"/>
</dbReference>
<dbReference type="GO" id="GO:0004852">
    <property type="term" value="F:uroporphyrinogen-III synthase activity"/>
    <property type="evidence" value="ECO:0007669"/>
    <property type="project" value="UniProtKB-UniRule"/>
</dbReference>
<gene>
    <name evidence="11" type="ORF">HV832_11145</name>
</gene>
<dbReference type="EC" id="4.2.1.75" evidence="3 9"/>
<dbReference type="Proteomes" id="UP000588051">
    <property type="component" value="Unassembled WGS sequence"/>
</dbReference>
<organism evidence="11 12">
    <name type="scientific">Undibacterium oligocarboniphilum</name>
    <dbReference type="NCBI Taxonomy" id="666702"/>
    <lineage>
        <taxon>Bacteria</taxon>
        <taxon>Pseudomonadati</taxon>
        <taxon>Pseudomonadota</taxon>
        <taxon>Betaproteobacteria</taxon>
        <taxon>Burkholderiales</taxon>
        <taxon>Oxalobacteraceae</taxon>
        <taxon>Undibacterium</taxon>
    </lineage>
</organism>
<protein>
    <recommendedName>
        <fullName evidence="7 9">Uroporphyrinogen-III synthase</fullName>
        <ecNumber evidence="3 9">4.2.1.75</ecNumber>
    </recommendedName>
</protein>
<dbReference type="InterPro" id="IPR036108">
    <property type="entry name" value="4pyrrol_syn_uPrphyn_synt_sf"/>
</dbReference>
<reference evidence="11 12" key="1">
    <citation type="submission" date="2020-06" db="EMBL/GenBank/DDBJ databases">
        <authorList>
            <person name="Qiu C."/>
            <person name="Liu Z."/>
        </authorList>
    </citation>
    <scope>NUCLEOTIDE SEQUENCE [LARGE SCALE GENOMIC DNA]</scope>
    <source>
        <strain evidence="11 12">EM 1</strain>
    </source>
</reference>
<dbReference type="InterPro" id="IPR039793">
    <property type="entry name" value="UROS/Hem4"/>
</dbReference>
<dbReference type="PANTHER" id="PTHR38042">
    <property type="entry name" value="UROPORPHYRINOGEN-III SYNTHASE, CHLOROPLASTIC"/>
    <property type="match status" value="1"/>
</dbReference>
<evidence type="ECO:0000256" key="3">
    <source>
        <dbReference type="ARBA" id="ARBA00013109"/>
    </source>
</evidence>
<evidence type="ECO:0000256" key="5">
    <source>
        <dbReference type="ARBA" id="ARBA00023244"/>
    </source>
</evidence>
<comment type="pathway">
    <text evidence="1 9">Porphyrin-containing compound metabolism; protoporphyrin-IX biosynthesis; coproporphyrinogen-III from 5-aminolevulinate: step 3/4.</text>
</comment>
<comment type="caution">
    <text evidence="11">The sequence shown here is derived from an EMBL/GenBank/DDBJ whole genome shotgun (WGS) entry which is preliminary data.</text>
</comment>
<comment type="catalytic activity">
    <reaction evidence="8 9">
        <text>hydroxymethylbilane = uroporphyrinogen III + H2O</text>
        <dbReference type="Rhea" id="RHEA:18965"/>
        <dbReference type="ChEBI" id="CHEBI:15377"/>
        <dbReference type="ChEBI" id="CHEBI:57308"/>
        <dbReference type="ChEBI" id="CHEBI:57845"/>
        <dbReference type="EC" id="4.2.1.75"/>
    </reaction>
</comment>
<keyword evidence="12" id="KW-1185">Reference proteome</keyword>
<dbReference type="GO" id="GO:0006782">
    <property type="term" value="P:protoporphyrinogen IX biosynthetic process"/>
    <property type="evidence" value="ECO:0007669"/>
    <property type="project" value="UniProtKB-UniRule"/>
</dbReference>
<evidence type="ECO:0000256" key="4">
    <source>
        <dbReference type="ARBA" id="ARBA00023239"/>
    </source>
</evidence>
<dbReference type="AlphaFoldDB" id="A0A850QLG2"/>